<evidence type="ECO:0000313" key="2">
    <source>
        <dbReference type="EMBL" id="KKL80143.1"/>
    </source>
</evidence>
<proteinExistence type="predicted"/>
<dbReference type="PANTHER" id="PTHR43685:SF2">
    <property type="entry name" value="GLYCOSYLTRANSFERASE 2-LIKE DOMAIN-CONTAINING PROTEIN"/>
    <property type="match status" value="1"/>
</dbReference>
<dbReference type="Pfam" id="PF00535">
    <property type="entry name" value="Glycos_transf_2"/>
    <property type="match status" value="1"/>
</dbReference>
<dbReference type="SUPFAM" id="SSF53448">
    <property type="entry name" value="Nucleotide-diphospho-sugar transferases"/>
    <property type="match status" value="1"/>
</dbReference>
<dbReference type="EMBL" id="LAZR01022942">
    <property type="protein sequence ID" value="KKL80143.1"/>
    <property type="molecule type" value="Genomic_DNA"/>
</dbReference>
<dbReference type="InterPro" id="IPR050834">
    <property type="entry name" value="Glycosyltransf_2"/>
</dbReference>
<dbReference type="Gene3D" id="3.90.550.10">
    <property type="entry name" value="Spore Coat Polysaccharide Biosynthesis Protein SpsA, Chain A"/>
    <property type="match status" value="1"/>
</dbReference>
<dbReference type="AlphaFoldDB" id="A0A0F9F167"/>
<dbReference type="CDD" id="cd00761">
    <property type="entry name" value="Glyco_tranf_GTA_type"/>
    <property type="match status" value="1"/>
</dbReference>
<dbReference type="PANTHER" id="PTHR43685">
    <property type="entry name" value="GLYCOSYLTRANSFERASE"/>
    <property type="match status" value="1"/>
</dbReference>
<protein>
    <recommendedName>
        <fullName evidence="1">Glycosyltransferase 2-like domain-containing protein</fullName>
    </recommendedName>
</protein>
<evidence type="ECO:0000259" key="1">
    <source>
        <dbReference type="Pfam" id="PF00535"/>
    </source>
</evidence>
<name>A0A0F9F167_9ZZZZ</name>
<reference evidence="2" key="1">
    <citation type="journal article" date="2015" name="Nature">
        <title>Complex archaea that bridge the gap between prokaryotes and eukaryotes.</title>
        <authorList>
            <person name="Spang A."/>
            <person name="Saw J.H."/>
            <person name="Jorgensen S.L."/>
            <person name="Zaremba-Niedzwiedzka K."/>
            <person name="Martijn J."/>
            <person name="Lind A.E."/>
            <person name="van Eijk R."/>
            <person name="Schleper C."/>
            <person name="Guy L."/>
            <person name="Ettema T.J."/>
        </authorList>
    </citation>
    <scope>NUCLEOTIDE SEQUENCE</scope>
</reference>
<comment type="caution">
    <text evidence="2">The sequence shown here is derived from an EMBL/GenBank/DDBJ whole genome shotgun (WGS) entry which is preliminary data.</text>
</comment>
<sequence length="285" mass="32932">MISAIIPTYRNSAYLDLCLKSATENQQNEDTEIIVIVDGYPEESEAVLAKYDGVRVLDLPQNMGMQFALNVGVMNATNEWVFILNDDNVFGKEWDSLMEKAISAQKFTILDMENTCIQINQVEPMPSIFDYLIKDLGKTASDFKYDEWLEFEPTVAQPEHYTPNGRLFPFLLTKRWYMTVGGFDTFYKSPFWVDCDFWLKLELTKQIKFRRWHGCHLYHFASAATKGRKDAESKLFIKSEHIAAQTFGYKWGFVPDIVESAKSNNNSKLPNVLPLDKPIKGIRFR</sequence>
<gene>
    <name evidence="2" type="ORF">LCGC14_2007730</name>
</gene>
<dbReference type="InterPro" id="IPR001173">
    <property type="entry name" value="Glyco_trans_2-like"/>
</dbReference>
<dbReference type="InterPro" id="IPR029044">
    <property type="entry name" value="Nucleotide-diphossugar_trans"/>
</dbReference>
<accession>A0A0F9F167</accession>
<feature type="domain" description="Glycosyltransferase 2-like" evidence="1">
    <location>
        <begin position="3"/>
        <end position="123"/>
    </location>
</feature>
<organism evidence="2">
    <name type="scientific">marine sediment metagenome</name>
    <dbReference type="NCBI Taxonomy" id="412755"/>
    <lineage>
        <taxon>unclassified sequences</taxon>
        <taxon>metagenomes</taxon>
        <taxon>ecological metagenomes</taxon>
    </lineage>
</organism>